<dbReference type="PANTHER" id="PTHR35276">
    <property type="entry name" value="S-ADENOSYL-L-METHIONINE-DEPENDENT METHYLTRANSFERASES SUPERFAMILY PROTEIN"/>
    <property type="match status" value="1"/>
</dbReference>
<evidence type="ECO:0000313" key="4">
    <source>
        <dbReference type="Proteomes" id="UP000285274"/>
    </source>
</evidence>
<dbReference type="Proteomes" id="UP000265489">
    <property type="component" value="Unassembled WGS sequence"/>
</dbReference>
<sequence length="175" mass="20253">MKSMVDLSHEFIRPVLHKQAICVDATLGQGKDTDFFLSQNVHKVYGFEIQRDVFESTKERLDDQRTCFYNVGHEHMEEYIHEEVDAIIFNFGYFPQGDPKITTQSSSSVSAVRQALNLLKVKGRMALVMYPHDTGKEEAICVEEFLKTQTTIQVQKVQNLLVDHCPYLLLIEKRR</sequence>
<keyword evidence="2" id="KW-0489">Methyltransferase</keyword>
<dbReference type="GO" id="GO:0008168">
    <property type="term" value="F:methyltransferase activity"/>
    <property type="evidence" value="ECO:0007669"/>
    <property type="project" value="UniProtKB-KW"/>
</dbReference>
<dbReference type="SUPFAM" id="SSF53335">
    <property type="entry name" value="S-adenosyl-L-methionine-dependent methyltransferases"/>
    <property type="match status" value="1"/>
</dbReference>
<evidence type="ECO:0000313" key="3">
    <source>
        <dbReference type="Proteomes" id="UP000265489"/>
    </source>
</evidence>
<gene>
    <name evidence="2" type="primary">mraW</name>
    <name evidence="2" type="ORF">DWW32_01700</name>
    <name evidence="1" type="ORF">DWX92_00910</name>
</gene>
<accession>A0A395WBQ3</accession>
<name>A0A395WBQ3_9FIRM</name>
<dbReference type="EMBL" id="QRVM01000002">
    <property type="protein sequence ID" value="RGS49276.1"/>
    <property type="molecule type" value="Genomic_DNA"/>
</dbReference>
<dbReference type="Pfam" id="PF06962">
    <property type="entry name" value="rRNA_methylase"/>
    <property type="match status" value="1"/>
</dbReference>
<organism evidence="2 3">
    <name type="scientific">Holdemanella biformis</name>
    <dbReference type="NCBI Taxonomy" id="1735"/>
    <lineage>
        <taxon>Bacteria</taxon>
        <taxon>Bacillati</taxon>
        <taxon>Bacillota</taxon>
        <taxon>Erysipelotrichia</taxon>
        <taxon>Erysipelotrichales</taxon>
        <taxon>Erysipelotrichaceae</taxon>
        <taxon>Holdemanella</taxon>
    </lineage>
</organism>
<evidence type="ECO:0000313" key="1">
    <source>
        <dbReference type="EMBL" id="RGS49276.1"/>
    </source>
</evidence>
<dbReference type="InterPro" id="IPR029063">
    <property type="entry name" value="SAM-dependent_MTases_sf"/>
</dbReference>
<dbReference type="EC" id="2.1.1.199" evidence="2"/>
<dbReference type="GO" id="GO:0032259">
    <property type="term" value="P:methylation"/>
    <property type="evidence" value="ECO:0007669"/>
    <property type="project" value="UniProtKB-KW"/>
</dbReference>
<dbReference type="GeneID" id="66578553"/>
<reference evidence="3 4" key="1">
    <citation type="submission" date="2018-08" db="EMBL/GenBank/DDBJ databases">
        <title>A genome reference for cultivated species of the human gut microbiota.</title>
        <authorList>
            <person name="Zou Y."/>
            <person name="Xue W."/>
            <person name="Luo G."/>
        </authorList>
    </citation>
    <scope>NUCLEOTIDE SEQUENCE [LARGE SCALE GENOMIC DNA]</scope>
    <source>
        <strain evidence="2 3">AF15-20</strain>
        <strain evidence="1 4">AF22-10AC</strain>
    </source>
</reference>
<dbReference type="PANTHER" id="PTHR35276:SF1">
    <property type="entry name" value="TRNA (MNM(5)S(2)U34)-METHYLTRANSFERASE, CHLOROPLASTIC"/>
    <property type="match status" value="1"/>
</dbReference>
<comment type="caution">
    <text evidence="2">The sequence shown here is derived from an EMBL/GenBank/DDBJ whole genome shotgun (WGS) entry which is preliminary data.</text>
</comment>
<dbReference type="Proteomes" id="UP000285274">
    <property type="component" value="Unassembled WGS sequence"/>
</dbReference>
<dbReference type="InterPro" id="IPR010719">
    <property type="entry name" value="MnmM_MeTrfase"/>
</dbReference>
<dbReference type="RefSeq" id="WP_118318766.1">
    <property type="nucleotide sequence ID" value="NZ_CATXNH010000007.1"/>
</dbReference>
<dbReference type="AlphaFoldDB" id="A0A395WBQ3"/>
<dbReference type="EMBL" id="QRYQ01000002">
    <property type="protein sequence ID" value="RGU93752.1"/>
    <property type="molecule type" value="Genomic_DNA"/>
</dbReference>
<protein>
    <submittedName>
        <fullName evidence="2">16S rRNA (Cytosine(1402)-N(4))-methyltransferase</fullName>
        <ecNumber evidence="2">2.1.1.199</ecNumber>
    </submittedName>
</protein>
<proteinExistence type="predicted"/>
<evidence type="ECO:0000313" key="2">
    <source>
        <dbReference type="EMBL" id="RGU93752.1"/>
    </source>
</evidence>
<dbReference type="Gene3D" id="3.40.50.150">
    <property type="entry name" value="Vaccinia Virus protein VP39"/>
    <property type="match status" value="1"/>
</dbReference>
<keyword evidence="2" id="KW-0808">Transferase</keyword>